<feature type="transmembrane region" description="Helical" evidence="1">
    <location>
        <begin position="71"/>
        <end position="93"/>
    </location>
</feature>
<feature type="transmembrane region" description="Helical" evidence="1">
    <location>
        <begin position="35"/>
        <end position="59"/>
    </location>
</feature>
<evidence type="ECO:0000313" key="3">
    <source>
        <dbReference type="Proteomes" id="UP001597163"/>
    </source>
</evidence>
<sequence>MKDLINSSKAIAIISFAIGTILFVLQLYFRKSVVFIYPGIIFILIAVIINSILLIALVFSLIGYINQRLELLKTCGLVLLNIPIAILYFYILIETL</sequence>
<accession>A0ABW3RFN3</accession>
<dbReference type="EMBL" id="JBHTLJ010000005">
    <property type="protein sequence ID" value="MFD1163861.1"/>
    <property type="molecule type" value="Genomic_DNA"/>
</dbReference>
<keyword evidence="1" id="KW-0472">Membrane</keyword>
<keyword evidence="1" id="KW-1133">Transmembrane helix</keyword>
<evidence type="ECO:0000256" key="1">
    <source>
        <dbReference type="SAM" id="Phobius"/>
    </source>
</evidence>
<comment type="caution">
    <text evidence="2">The sequence shown here is derived from an EMBL/GenBank/DDBJ whole genome shotgun (WGS) entry which is preliminary data.</text>
</comment>
<feature type="transmembrane region" description="Helical" evidence="1">
    <location>
        <begin position="12"/>
        <end position="29"/>
    </location>
</feature>
<keyword evidence="1" id="KW-0812">Transmembrane</keyword>
<protein>
    <submittedName>
        <fullName evidence="2">Uncharacterized protein</fullName>
    </submittedName>
</protein>
<dbReference type="Proteomes" id="UP001597163">
    <property type="component" value="Unassembled WGS sequence"/>
</dbReference>
<evidence type="ECO:0000313" key="2">
    <source>
        <dbReference type="EMBL" id="MFD1163861.1"/>
    </source>
</evidence>
<organism evidence="2 3">
    <name type="scientific">Hwangdonia seohaensis</name>
    <dbReference type="NCBI Taxonomy" id="1240727"/>
    <lineage>
        <taxon>Bacteria</taxon>
        <taxon>Pseudomonadati</taxon>
        <taxon>Bacteroidota</taxon>
        <taxon>Flavobacteriia</taxon>
        <taxon>Flavobacteriales</taxon>
        <taxon>Flavobacteriaceae</taxon>
        <taxon>Hwangdonia</taxon>
    </lineage>
</organism>
<gene>
    <name evidence="2" type="ORF">ACFQ2E_15635</name>
</gene>
<proteinExistence type="predicted"/>
<keyword evidence="3" id="KW-1185">Reference proteome</keyword>
<name>A0ABW3RFN3_9FLAO</name>
<reference evidence="3" key="1">
    <citation type="journal article" date="2019" name="Int. J. Syst. Evol. Microbiol.">
        <title>The Global Catalogue of Microorganisms (GCM) 10K type strain sequencing project: providing services to taxonomists for standard genome sequencing and annotation.</title>
        <authorList>
            <consortium name="The Broad Institute Genomics Platform"/>
            <consortium name="The Broad Institute Genome Sequencing Center for Infectious Disease"/>
            <person name="Wu L."/>
            <person name="Ma J."/>
        </authorList>
    </citation>
    <scope>NUCLEOTIDE SEQUENCE [LARGE SCALE GENOMIC DNA]</scope>
    <source>
        <strain evidence="3">CCUG 63246</strain>
    </source>
</reference>